<feature type="compositionally biased region" description="Polar residues" evidence="2">
    <location>
        <begin position="2093"/>
        <end position="2111"/>
    </location>
</feature>
<feature type="compositionally biased region" description="Polar residues" evidence="2">
    <location>
        <begin position="3122"/>
        <end position="3133"/>
    </location>
</feature>
<dbReference type="Proteomes" id="UP001652622">
    <property type="component" value="Unplaced"/>
</dbReference>
<feature type="region of interest" description="Disordered" evidence="2">
    <location>
        <begin position="2076"/>
        <end position="2139"/>
    </location>
</feature>
<dbReference type="CTD" id="65250"/>
<dbReference type="GO" id="GO:0035869">
    <property type="term" value="C:ciliary transition zone"/>
    <property type="evidence" value="ECO:0007669"/>
    <property type="project" value="TreeGrafter"/>
</dbReference>
<dbReference type="KEGG" id="pgut:117679982"/>
<evidence type="ECO:0000256" key="1">
    <source>
        <dbReference type="SAM" id="Coils"/>
    </source>
</evidence>
<accession>A0A6P9E0N8</accession>
<evidence type="ECO:0000256" key="2">
    <source>
        <dbReference type="SAM" id="MobiDB-lite"/>
    </source>
</evidence>
<dbReference type="InParanoid" id="A0A6P9E0N8"/>
<proteinExistence type="predicted"/>
<dbReference type="OrthoDB" id="5974632at2759"/>
<keyword evidence="3" id="KW-1185">Reference proteome</keyword>
<dbReference type="PANTHER" id="PTHR14492">
    <property type="entry name" value="JBTS17"/>
    <property type="match status" value="1"/>
</dbReference>
<dbReference type="InterPro" id="IPR036322">
    <property type="entry name" value="WD40_repeat_dom_sf"/>
</dbReference>
<dbReference type="PANTHER" id="PTHR14492:SF4">
    <property type="entry name" value="CILIOGENESIS AND PLANAR POLARITY EFFECTOR 1"/>
    <property type="match status" value="1"/>
</dbReference>
<reference evidence="4" key="1">
    <citation type="submission" date="2025-08" db="UniProtKB">
        <authorList>
            <consortium name="RefSeq"/>
        </authorList>
    </citation>
    <scope>IDENTIFICATION</scope>
    <source>
        <tissue evidence="4">Blood</tissue>
    </source>
</reference>
<organism evidence="3 4">
    <name type="scientific">Pantherophis guttatus</name>
    <name type="common">Corn snake</name>
    <name type="synonym">Elaphe guttata</name>
    <dbReference type="NCBI Taxonomy" id="94885"/>
    <lineage>
        <taxon>Eukaryota</taxon>
        <taxon>Metazoa</taxon>
        <taxon>Chordata</taxon>
        <taxon>Craniata</taxon>
        <taxon>Vertebrata</taxon>
        <taxon>Euteleostomi</taxon>
        <taxon>Lepidosauria</taxon>
        <taxon>Squamata</taxon>
        <taxon>Bifurcata</taxon>
        <taxon>Unidentata</taxon>
        <taxon>Episquamata</taxon>
        <taxon>Toxicofera</taxon>
        <taxon>Serpentes</taxon>
        <taxon>Colubroidea</taxon>
        <taxon>Colubridae</taxon>
        <taxon>Colubrinae</taxon>
        <taxon>Pantherophis</taxon>
    </lineage>
</organism>
<dbReference type="GO" id="GO:0060271">
    <property type="term" value="P:cilium assembly"/>
    <property type="evidence" value="ECO:0007669"/>
    <property type="project" value="TreeGrafter"/>
</dbReference>
<feature type="compositionally biased region" description="Basic and acidic residues" evidence="2">
    <location>
        <begin position="2434"/>
        <end position="2447"/>
    </location>
</feature>
<gene>
    <name evidence="4" type="primary">CPLANE1</name>
</gene>
<feature type="compositionally biased region" description="Basic and acidic residues" evidence="2">
    <location>
        <begin position="3134"/>
        <end position="3146"/>
    </location>
</feature>
<dbReference type="OMA" id="QYWDVRY"/>
<feature type="region of interest" description="Disordered" evidence="2">
    <location>
        <begin position="3118"/>
        <end position="3146"/>
    </location>
</feature>
<dbReference type="GeneID" id="117679982"/>
<evidence type="ECO:0000313" key="3">
    <source>
        <dbReference type="Proteomes" id="UP001652622"/>
    </source>
</evidence>
<protein>
    <submittedName>
        <fullName evidence="4">Ciliogenesis and planar polarity effector 1 isoform X1</fullName>
    </submittedName>
</protein>
<keyword evidence="1" id="KW-0175">Coiled coil</keyword>
<feature type="region of interest" description="Disordered" evidence="2">
    <location>
        <begin position="2422"/>
        <end position="2476"/>
    </location>
</feature>
<dbReference type="SUPFAM" id="SSF50978">
    <property type="entry name" value="WD40 repeat-like"/>
    <property type="match status" value="1"/>
</dbReference>
<evidence type="ECO:0000313" key="4">
    <source>
        <dbReference type="RefSeq" id="XP_034298266.1"/>
    </source>
</evidence>
<dbReference type="Pfam" id="PF15392">
    <property type="entry name" value="Joubert"/>
    <property type="match status" value="1"/>
</dbReference>
<sequence>MKIKLEVLASTCIKQKKPWPRITWLGEEKEAVFLLDDKNIQEINLLSGKTKKKIPQLQTFLKNVIILSTSRNGAWLGGMLKTGEIFLWNKDQDIIKTVPAIEESKKVAMAVQEHSLRLCLHISSKGNKILLATPDVCVLLWESIESNSTPSQISAMGQWSQIIPEASIVLPAIKEKETVVSADFIENEILGDCCLGSFAFYSEDQLMLTFLKIKWQENSLNNASSVPCQIHWAQQTCSLLNLAPSCESVKSRGALLTAFSHDGLVLAVALNQKDLQATQILFMSTKNFITTSGSLKGCGSKNPKIPSKLIRSYWISDMSWTPDSLFLVCMLKRGSLIIMTCLGELMTLITYGCSVEFGPAEFIPLHPLITHRSQNSFLNSHDSSVSEGDFMRQRFSVTCHSSLPYLIASDGYMVTVLKFSSEFSPSTYTKSLLLDSAQRLERLHHNLITFKSEGKKQPLQSLSSLRANLLQYENQLSTFSGTPKFLQEEEGATELIEEVSLFQECNEESSDDNFFQSNSYILGSQKADFTLGDEGQLEFASMFDTIHAIDGTDRKKEGLLFELNHIQKNLIAAWRVGTSRSIKEKDILLNFNIRCIVHFFNILQHVKLKELDHPVKNQSWIQCVLNCFHQFLTVLSWENQHRQTLGHLMKFTMQTLKLILAEQQDHLFSTNLLGGFSLLKMVIHYLNAKKIPQYEVLLADLNGNNKVELDSVDLPLFQSTDWNSHQKHCALHSMLMCSLPMANRTENQEKRLTVIWRHLYKHVIWYWAQLSRKVNTSNKSMTEIQITQEIPVTKALASHIQAILQSSGESLEQLLNLKSVNGEEEFLIGSYKKSVEAWERAFQETKAKGGKRIPFLQTRYYLAILYCHLYHYNISEAQGLCDHLVYELLKRNQISVRNRDAMTDAEWIKDIHTEAALAVVQSLARFMAAYFTNELIYILPPHSVGILPPLHIKPDGCLRIIPLQHSRVTEAVRDNGLSCTWTVEYTLDLLLISGLIPEAVWLAQKLGDWKMAVSIGVAYQLYCQSNKSLARSGKVELFLPLHLTPTNIFQEKLQSFLGQPVVNETTNQGTLRYKQLTDPIEEEDANALFSSVEQILKAAVMAEADILSETFQVLMDFAKDHSRKFCGLVPNGLYLPAPPLYCPQPTFVSEEENADVPLRIERDCRQKISGIVQRILLLFRAAHCSFAAAQWYIARLKHARRVMQKIHKKGALPPLSDLPENLLKYSKYQSVFLRPSSFGDHNFDAVSCKTIGCFRELCVLCWMLHVRERLSDSCRRYQRARENLENRNEFNTIEFDACIVEYSISALEWACRILPFARFMNIEELVQDIILSLIGELPPIKKVAEILVKAFPSPEDVRVSLRDKYNDLYQRLRHCTVKGPSSEEIMSVVLQATYKVNVKTLKRVIRNIGPIQTNIWEPPEEEIQDSGGSCYDRFSLGTTLSRSTISDFRNFQGCNNAEAADSLSEFGVAGEARKLRQEGPNDLPSCIDVSNRKEWTEKLKDCGGEGDFKKETRKDLPNQLHMPLVGEWEFERDDDEYIKFLDLFLTYVLERDPLNHSESTVPFLTCFAALLREHELHSLLFDVHTTLIRRQVRTEVQNAFRAGSCYTLGFGFSDSKLAPLWDKKKKDCEKETLTDEQPLELSDCDSVMRLTERRGLFGQSQQSVSDSHDSSKTLIFTPALAQCWSTPKTALFQKYICKTGQVNDVTQQDKPVPEIHLKFNNISRLLEWMIRWSSKRMVQDPITTGTLQEWQPMMQVKICSSAILSSLWILERRYGNTFQNQNCGLKPQKLCEKSSTIIPKLEKDGAEGTNSSSLEGAPAEIQNGHAYDEPFKNIPRCRTLPEKQNRKKVSHRGHSMVPNIDTGNTTVDISLAEKVAEFLRNEIVVPSETEVYNEDPVSRNPTISVSIKSVEKKKEHLSESKVECQQDAPLMETTEGKCTKLDESFNGATGEVVPNDFPLLFCSEKRAETTSVDITVSDDQPSFTEVSDIPSNNAGVTTEMIDRETTAQPPNTSEVVGQMLQDEMFKLIQLQQINYLSLMQIVGFANLPNTLQQMQQPQPFPLGRNRASNTEMNNIHRSPAMQPAGGIQKPTDHQQPTLGNNWNVGQKNNSSQEEKTLPDQSQDGNKTRSVHMNDSSALREGQSVGARLMLPLQSSLHQNPARPFPLLSVSLNAEKKPKLIPLAKPLNNAEGFPLLKLKTSYQFQALNFCPVTPRRSSGPTSGPREAWGPPPSLAQNPPNLQVLEPTNETGAHLNLNRYDQNIINQAQEQTKRWAEPVKTGISKQFPVDEYGKKEDSAPLQPFHERLRAEKPLVDNEINSHQAYGPFTEIPLLYLKTSPQSKCSPSTFTTKKTDCGAPLGQTGLPLLYSNLPPLTKFQIPKLIPLQDLIAFEQSQHFVQYPQHKDPPKQMQLLKANIKLNETRQVRSNKKRQKRRIENRIKEKEEKMKGVVTNQQDDSSVLPDSVKPTKETQAELSAGPCDANSLLTSHTAKLSFTDFNGLQNNESDTYISSAALHYLASVGKKAIDLQDASTNTADLQNASTNTDTVLKSSQNIQTVSEELIDESVGNQSVASASVTVEKSHRDVVTDSEQIIAETNKNQPIISASASASASASETELLPSCVPQALPPELYFNFKSASATTETPLPSSSDLAEQRYISVTDIESGDLLKNLPVKYEPAAPPIVTQPVKSEFPASTKLYYPKVSITSVLPLDESERQEKSLEIELALLPPRITEEETAGDHLTSSLLHEDFSSIYTGQLGQKISRQHFSGKLQEMDRQLSYLQNLAEKMEKEYSTTKLFGETAKDVSVIPPQEEDDILFFAPGVQLCKAERYSTHIRVENFTEEKDFLEAESSPKDFIALKTPSVSPSVSAANHPRVNKLFSDISFKMEEQDERCSEDRLQITGLSDVLDIINDLIVENGVTPSELGLTEIQAKKMASRSNIPRKKMYKAEEDKKELHAWMKRKRKERLAEYMQTLSEKRAKEHSPFYLRKMPLGLSTREIKLQQKKKREKDKALLSEHHNLRVSEALSLMHDLLSDTAQLPSSKYKPSSGRKSSYDFKQPRIASAGGFHGRSKPFAKVGLGPARSFSNLSCDTARKKDRLCQTPYRRMLLEAHQGEAYGKSSRNQRQWTSSRLDPRSHAFDQTRESVNEKRFFTSSMTSQGTEETDDNTVSGWSVPEEIQQILYGTSNVHFKKESLPEDACSIASLNNIDSMSESTSSILSKLDWNAIEAMIANEEK</sequence>
<dbReference type="RefSeq" id="XP_034298266.1">
    <property type="nucleotide sequence ID" value="XM_034442375.2"/>
</dbReference>
<feature type="coiled-coil region" evidence="1">
    <location>
        <begin position="1267"/>
        <end position="1294"/>
    </location>
</feature>
<feature type="region of interest" description="Disordered" evidence="2">
    <location>
        <begin position="2213"/>
        <end position="2240"/>
    </location>
</feature>
<dbReference type="InterPro" id="IPR028236">
    <property type="entry name" value="CPLANE1"/>
</dbReference>
<name>A0A6P9E0N8_PANGU</name>